<gene>
    <name evidence="2" type="ORF">MVEN_02455500</name>
</gene>
<name>A0A8H6WX22_9AGAR</name>
<dbReference type="OrthoDB" id="3051746at2759"/>
<dbReference type="Proteomes" id="UP000620124">
    <property type="component" value="Unassembled WGS sequence"/>
</dbReference>
<organism evidence="2 3">
    <name type="scientific">Mycena venus</name>
    <dbReference type="NCBI Taxonomy" id="2733690"/>
    <lineage>
        <taxon>Eukaryota</taxon>
        <taxon>Fungi</taxon>
        <taxon>Dikarya</taxon>
        <taxon>Basidiomycota</taxon>
        <taxon>Agaricomycotina</taxon>
        <taxon>Agaricomycetes</taxon>
        <taxon>Agaricomycetidae</taxon>
        <taxon>Agaricales</taxon>
        <taxon>Marasmiineae</taxon>
        <taxon>Mycenaceae</taxon>
        <taxon>Mycena</taxon>
    </lineage>
</organism>
<feature type="coiled-coil region" evidence="1">
    <location>
        <begin position="280"/>
        <end position="307"/>
    </location>
</feature>
<accession>A0A8H6WX22</accession>
<comment type="caution">
    <text evidence="2">The sequence shown here is derived from an EMBL/GenBank/DDBJ whole genome shotgun (WGS) entry which is preliminary data.</text>
</comment>
<sequence>MKFLATRTVLSTMNLEGGGVPPADVGLPGDVYLDLTFPYIIYFVGINAQWDAWNPQASDGLQPLARHPNVYDRYLWISVDGLAWLTKQSLDKSRVSIHATHTIDQARLAAILSSSPSNRFPTSDCPENQRRTETETQRRLLNGVPIGMAPQPTQPLRLRRPKIRVRRDPIPEPIVESAQGPSKSVNNVETNVLLSCIRDLEEREKKLATEVETLKQDNCGLQVLLDAASRKTSVNFMEGSSPKPMLFSSFITLTSIISLKVERICRDLKRKCEEEVQLATEGYKARLDQAYQRIKDLENSTEEASIRELELTERLNKVQNVLLETENGVTNGLPVLAAIAKEIGDELAGYTAA</sequence>
<dbReference type="AlphaFoldDB" id="A0A8H6WX22"/>
<dbReference type="EMBL" id="JACAZI010000033">
    <property type="protein sequence ID" value="KAF7330185.1"/>
    <property type="molecule type" value="Genomic_DNA"/>
</dbReference>
<evidence type="ECO:0000256" key="1">
    <source>
        <dbReference type="SAM" id="Coils"/>
    </source>
</evidence>
<evidence type="ECO:0000313" key="2">
    <source>
        <dbReference type="EMBL" id="KAF7330185.1"/>
    </source>
</evidence>
<protein>
    <submittedName>
        <fullName evidence="2">Uncharacterized protein</fullName>
    </submittedName>
</protein>
<keyword evidence="3" id="KW-1185">Reference proteome</keyword>
<evidence type="ECO:0000313" key="3">
    <source>
        <dbReference type="Proteomes" id="UP000620124"/>
    </source>
</evidence>
<reference evidence="2" key="1">
    <citation type="submission" date="2020-05" db="EMBL/GenBank/DDBJ databases">
        <title>Mycena genomes resolve the evolution of fungal bioluminescence.</title>
        <authorList>
            <person name="Tsai I.J."/>
        </authorList>
    </citation>
    <scope>NUCLEOTIDE SEQUENCE</scope>
    <source>
        <strain evidence="2">CCC161011</strain>
    </source>
</reference>
<proteinExistence type="predicted"/>
<keyword evidence="1" id="KW-0175">Coiled coil</keyword>